<comment type="subcellular location">
    <subcellularLocation>
        <location evidence="1">Cell envelope</location>
    </subcellularLocation>
</comment>
<dbReference type="Gene3D" id="3.10.105.10">
    <property type="entry name" value="Dipeptide-binding Protein, Domain 3"/>
    <property type="match status" value="1"/>
</dbReference>
<keyword evidence="3" id="KW-0813">Transport</keyword>
<evidence type="ECO:0000256" key="4">
    <source>
        <dbReference type="ARBA" id="ARBA00022729"/>
    </source>
</evidence>
<dbReference type="EMBL" id="JAVREQ010000022">
    <property type="protein sequence ID" value="MDT0381365.1"/>
    <property type="molecule type" value="Genomic_DNA"/>
</dbReference>
<dbReference type="PANTHER" id="PTHR30290">
    <property type="entry name" value="PERIPLASMIC BINDING COMPONENT OF ABC TRANSPORTER"/>
    <property type="match status" value="1"/>
</dbReference>
<dbReference type="RefSeq" id="WP_311675055.1">
    <property type="nucleotide sequence ID" value="NZ_JAVREQ010000022.1"/>
</dbReference>
<gene>
    <name evidence="6" type="ORF">RM572_21640</name>
</gene>
<dbReference type="InterPro" id="IPR039424">
    <property type="entry name" value="SBP_5"/>
</dbReference>
<dbReference type="SUPFAM" id="SSF53850">
    <property type="entry name" value="Periplasmic binding protein-like II"/>
    <property type="match status" value="1"/>
</dbReference>
<organism evidence="6 7">
    <name type="scientific">Streptomyces hazeniae</name>
    <dbReference type="NCBI Taxonomy" id="3075538"/>
    <lineage>
        <taxon>Bacteria</taxon>
        <taxon>Bacillati</taxon>
        <taxon>Actinomycetota</taxon>
        <taxon>Actinomycetes</taxon>
        <taxon>Kitasatosporales</taxon>
        <taxon>Streptomycetaceae</taxon>
        <taxon>Streptomyces</taxon>
    </lineage>
</organism>
<feature type="domain" description="Solute-binding protein family 5" evidence="5">
    <location>
        <begin position="78"/>
        <end position="444"/>
    </location>
</feature>
<dbReference type="PANTHER" id="PTHR30290:SF10">
    <property type="entry name" value="PERIPLASMIC OLIGOPEPTIDE-BINDING PROTEIN-RELATED"/>
    <property type="match status" value="1"/>
</dbReference>
<comment type="caution">
    <text evidence="6">The sequence shown here is derived from an EMBL/GenBank/DDBJ whole genome shotgun (WGS) entry which is preliminary data.</text>
</comment>
<sequence length="528" mass="58491">MFDRNGPLRTAAIAVSAALLAGCSVLPGGDNDEDQSIVVGTTSSPSVLDPAGAWDQSWELFRNVYQTLMHFPNSSSSPEPDAAKSCKFTDTASKVYRCTLREDLTFSNGNPLDAEAVKFSLERVFSIGAEGGPSGLLGSLDRIETPGKHEIVFHLKESDATFEYVLATPAASIVDPEVYDDKGLLKGTEIGGSGPYVLEEYRENKRAVLLANPNYKGAAEIKNDKVTIRYFQSSKAMVKKFKKGELDVTFRGLTPSQISEFQDAGAKGNDKIELSELPGKEIRYLVFNPKYDWAGDEAVRRAIAQLIDRKALVRNVYDRTAEPLYSMVPSGLTGHTNAYFDEYGEPSRAGAEAVLREAGITEKVPLTLWYTTDRYGSTMKKEFEEIERQLEGSGLFDITVKGKPWNEYSQDYLHGEYPVFGRGWAPDFPDADNFISPFVGENNALNTPYEAPRITQELLPSSRKQDDRGIASEAFTEAQKILAEDARLLPLWQGKVYVAAGKDIAGVEWCIDPSTIMRMWELNRKASW</sequence>
<evidence type="ECO:0000259" key="5">
    <source>
        <dbReference type="Pfam" id="PF00496"/>
    </source>
</evidence>
<dbReference type="InterPro" id="IPR000914">
    <property type="entry name" value="SBP_5_dom"/>
</dbReference>
<reference evidence="7" key="1">
    <citation type="submission" date="2023-07" db="EMBL/GenBank/DDBJ databases">
        <title>30 novel species of actinomycetes from the DSMZ collection.</title>
        <authorList>
            <person name="Nouioui I."/>
        </authorList>
    </citation>
    <scope>NUCLEOTIDE SEQUENCE [LARGE SCALE GENOMIC DNA]</scope>
    <source>
        <strain evidence="7">DSM 42041</strain>
    </source>
</reference>
<evidence type="ECO:0000256" key="1">
    <source>
        <dbReference type="ARBA" id="ARBA00004196"/>
    </source>
</evidence>
<evidence type="ECO:0000256" key="2">
    <source>
        <dbReference type="ARBA" id="ARBA00005695"/>
    </source>
</evidence>
<keyword evidence="4" id="KW-0732">Signal</keyword>
<evidence type="ECO:0000256" key="3">
    <source>
        <dbReference type="ARBA" id="ARBA00022448"/>
    </source>
</evidence>
<dbReference type="Gene3D" id="3.40.190.10">
    <property type="entry name" value="Periplasmic binding protein-like II"/>
    <property type="match status" value="1"/>
</dbReference>
<keyword evidence="7" id="KW-1185">Reference proteome</keyword>
<evidence type="ECO:0000313" key="7">
    <source>
        <dbReference type="Proteomes" id="UP001183414"/>
    </source>
</evidence>
<evidence type="ECO:0000313" key="6">
    <source>
        <dbReference type="EMBL" id="MDT0381365.1"/>
    </source>
</evidence>
<dbReference type="Pfam" id="PF00496">
    <property type="entry name" value="SBP_bac_5"/>
    <property type="match status" value="1"/>
</dbReference>
<dbReference type="InterPro" id="IPR030678">
    <property type="entry name" value="Peptide/Ni-bd"/>
</dbReference>
<name>A0ABU2NWK5_9ACTN</name>
<comment type="similarity">
    <text evidence="2">Belongs to the bacterial solute-binding protein 5 family.</text>
</comment>
<dbReference type="Proteomes" id="UP001183414">
    <property type="component" value="Unassembled WGS sequence"/>
</dbReference>
<protein>
    <submittedName>
        <fullName evidence="6">ABC transporter substrate-binding protein</fullName>
    </submittedName>
</protein>
<dbReference type="PIRSF" id="PIRSF002741">
    <property type="entry name" value="MppA"/>
    <property type="match status" value="1"/>
</dbReference>
<dbReference type="PROSITE" id="PS51257">
    <property type="entry name" value="PROKAR_LIPOPROTEIN"/>
    <property type="match status" value="1"/>
</dbReference>
<accession>A0ABU2NWK5</accession>
<proteinExistence type="inferred from homology"/>